<dbReference type="EMBL" id="BLLF01005110">
    <property type="protein sequence ID" value="GFH30739.1"/>
    <property type="molecule type" value="Genomic_DNA"/>
</dbReference>
<proteinExistence type="predicted"/>
<sequence length="91" mass="9781">MQDGPCCGGASCLLWQLAAMVRGWLRVGLNTTGVRHCQLARCCSQLPGGFAQHRQTTLSGLLQDGQIIPSTAHAKQTAYRCIQGIGIDDIR</sequence>
<evidence type="ECO:0000256" key="1">
    <source>
        <dbReference type="SAM" id="SignalP"/>
    </source>
</evidence>
<feature type="signal peptide" evidence="1">
    <location>
        <begin position="1"/>
        <end position="23"/>
    </location>
</feature>
<dbReference type="Proteomes" id="UP000485058">
    <property type="component" value="Unassembled WGS sequence"/>
</dbReference>
<evidence type="ECO:0000313" key="3">
    <source>
        <dbReference type="Proteomes" id="UP000485058"/>
    </source>
</evidence>
<keyword evidence="1" id="KW-0732">Signal</keyword>
<name>A0A6A0AD14_HAELA</name>
<comment type="caution">
    <text evidence="2">The sequence shown here is derived from an EMBL/GenBank/DDBJ whole genome shotgun (WGS) entry which is preliminary data.</text>
</comment>
<protein>
    <recommendedName>
        <fullName evidence="4">Secreted protein</fullName>
    </recommendedName>
</protein>
<dbReference type="AlphaFoldDB" id="A0A6A0AD14"/>
<accession>A0A6A0AD14</accession>
<keyword evidence="3" id="KW-1185">Reference proteome</keyword>
<evidence type="ECO:0008006" key="4">
    <source>
        <dbReference type="Google" id="ProtNLM"/>
    </source>
</evidence>
<feature type="chain" id="PRO_5025634292" description="Secreted protein" evidence="1">
    <location>
        <begin position="24"/>
        <end position="91"/>
    </location>
</feature>
<reference evidence="2 3" key="1">
    <citation type="submission" date="2020-02" db="EMBL/GenBank/DDBJ databases">
        <title>Draft genome sequence of Haematococcus lacustris strain NIES-144.</title>
        <authorList>
            <person name="Morimoto D."/>
            <person name="Nakagawa S."/>
            <person name="Yoshida T."/>
            <person name="Sawayama S."/>
        </authorList>
    </citation>
    <scope>NUCLEOTIDE SEQUENCE [LARGE SCALE GENOMIC DNA]</scope>
    <source>
        <strain evidence="2 3">NIES-144</strain>
    </source>
</reference>
<evidence type="ECO:0000313" key="2">
    <source>
        <dbReference type="EMBL" id="GFH30739.1"/>
    </source>
</evidence>
<organism evidence="2 3">
    <name type="scientific">Haematococcus lacustris</name>
    <name type="common">Green alga</name>
    <name type="synonym">Haematococcus pluvialis</name>
    <dbReference type="NCBI Taxonomy" id="44745"/>
    <lineage>
        <taxon>Eukaryota</taxon>
        <taxon>Viridiplantae</taxon>
        <taxon>Chlorophyta</taxon>
        <taxon>core chlorophytes</taxon>
        <taxon>Chlorophyceae</taxon>
        <taxon>CS clade</taxon>
        <taxon>Chlamydomonadales</taxon>
        <taxon>Haematococcaceae</taxon>
        <taxon>Haematococcus</taxon>
    </lineage>
</organism>
<gene>
    <name evidence="2" type="ORF">HaLaN_29651</name>
</gene>